<dbReference type="PANTHER" id="PTHR43761">
    <property type="entry name" value="D-ISOMER SPECIFIC 2-HYDROXYACID DEHYDROGENASE FAMILY PROTEIN (AFU_ORTHOLOGUE AFUA_1G13630)"/>
    <property type="match status" value="1"/>
</dbReference>
<comment type="caution">
    <text evidence="5">The sequence shown here is derived from an EMBL/GenBank/DDBJ whole genome shotgun (WGS) entry which is preliminary data.</text>
</comment>
<evidence type="ECO:0000259" key="4">
    <source>
        <dbReference type="Pfam" id="PF02826"/>
    </source>
</evidence>
<protein>
    <recommendedName>
        <fullName evidence="4">D-isomer specific 2-hydroxyacid dehydrogenase NAD-binding domain-containing protein</fullName>
    </recommendedName>
</protein>
<dbReference type="GeneID" id="78231022"/>
<dbReference type="InterPro" id="IPR036291">
    <property type="entry name" value="NAD(P)-bd_dom_sf"/>
</dbReference>
<dbReference type="GO" id="GO:0016491">
    <property type="term" value="F:oxidoreductase activity"/>
    <property type="evidence" value="ECO:0007669"/>
    <property type="project" value="UniProtKB-KW"/>
</dbReference>
<dbReference type="eggNOG" id="COG1052">
    <property type="taxonomic scope" value="Bacteria"/>
</dbReference>
<dbReference type="SUPFAM" id="SSF52283">
    <property type="entry name" value="Formate/glycerate dehydrogenase catalytic domain-like"/>
    <property type="match status" value="1"/>
</dbReference>
<dbReference type="OrthoDB" id="9805416at2"/>
<evidence type="ECO:0000313" key="6">
    <source>
        <dbReference type="Proteomes" id="UP000003157"/>
    </source>
</evidence>
<dbReference type="RefSeq" id="WP_008788504.1">
    <property type="nucleotide sequence ID" value="NZ_AKCB01000003.1"/>
</dbReference>
<dbReference type="AlphaFoldDB" id="E7G9F0"/>
<feature type="domain" description="D-isomer specific 2-hydroxyacid dehydrogenase NAD-binding" evidence="4">
    <location>
        <begin position="112"/>
        <end position="288"/>
    </location>
</feature>
<evidence type="ECO:0000256" key="1">
    <source>
        <dbReference type="ARBA" id="ARBA00005854"/>
    </source>
</evidence>
<evidence type="ECO:0000256" key="2">
    <source>
        <dbReference type="ARBA" id="ARBA00023002"/>
    </source>
</evidence>
<keyword evidence="2" id="KW-0560">Oxidoreductase</keyword>
<dbReference type="Proteomes" id="UP000003157">
    <property type="component" value="Unassembled WGS sequence"/>
</dbReference>
<dbReference type="Gene3D" id="3.40.50.720">
    <property type="entry name" value="NAD(P)-binding Rossmann-like Domain"/>
    <property type="match status" value="2"/>
</dbReference>
<evidence type="ECO:0000313" key="5">
    <source>
        <dbReference type="EMBL" id="EFW05244.1"/>
    </source>
</evidence>
<evidence type="ECO:0000256" key="3">
    <source>
        <dbReference type="ARBA" id="ARBA00023027"/>
    </source>
</evidence>
<gene>
    <name evidence="5" type="ORF">HMPREF9488_01388</name>
</gene>
<dbReference type="STRING" id="100884.GCA_000269565_03237"/>
<dbReference type="GO" id="GO:0051287">
    <property type="term" value="F:NAD binding"/>
    <property type="evidence" value="ECO:0007669"/>
    <property type="project" value="InterPro"/>
</dbReference>
<name>E7G9F0_9FIRM</name>
<dbReference type="HOGENOM" id="CLU_019796_1_3_9"/>
<dbReference type="EMBL" id="ADKX01000026">
    <property type="protein sequence ID" value="EFW05244.1"/>
    <property type="molecule type" value="Genomic_DNA"/>
</dbReference>
<reference evidence="5 6" key="1">
    <citation type="submission" date="2010-12" db="EMBL/GenBank/DDBJ databases">
        <title>The Genome Sequence of Coprobacillus sp. strain 29_1.</title>
        <authorList>
            <consortium name="The Broad Institute Genome Sequencing Platform"/>
            <person name="Earl A."/>
            <person name="Ward D."/>
            <person name="Feldgarden M."/>
            <person name="Gevers D."/>
            <person name="Daigneault M."/>
            <person name="Sibley C.D."/>
            <person name="White A."/>
            <person name="Strauss J."/>
            <person name="Allen-Vercoe E."/>
            <person name="Young S.K."/>
            <person name="Zeng Q."/>
            <person name="Gargeya S."/>
            <person name="Fitzgerald M."/>
            <person name="Haas B."/>
            <person name="Abouelleil A."/>
            <person name="Alvarado L."/>
            <person name="Arachchi H.M."/>
            <person name="Berlin A."/>
            <person name="Brown A."/>
            <person name="Chapman S.B."/>
            <person name="Chen Z."/>
            <person name="Dunbar C."/>
            <person name="Freedman E."/>
            <person name="Gearin G."/>
            <person name="Gellesch M."/>
            <person name="Goldberg J."/>
            <person name="Griggs A."/>
            <person name="Gujja S."/>
            <person name="Heilman E."/>
            <person name="Heiman D."/>
            <person name="Howarth C."/>
            <person name="Larson L."/>
            <person name="Lui A."/>
            <person name="MacDonald P.J.P."/>
            <person name="Mehta T."/>
            <person name="Montmayeur A."/>
            <person name="Murphy C."/>
            <person name="Neiman D."/>
            <person name="Pearson M."/>
            <person name="Priest M."/>
            <person name="Roberts A."/>
            <person name="Saif S."/>
            <person name="Shea T."/>
            <person name="Shenoy N."/>
            <person name="Sisk P."/>
            <person name="Stolte C."/>
            <person name="Sykes S."/>
            <person name="White J."/>
            <person name="Yandava C."/>
            <person name="Nusbaum C."/>
            <person name="Birren B."/>
        </authorList>
    </citation>
    <scope>NUCLEOTIDE SEQUENCE [LARGE SCALE GENOMIC DNA]</scope>
    <source>
        <strain evidence="5 6">29_1</strain>
    </source>
</reference>
<dbReference type="InterPro" id="IPR029752">
    <property type="entry name" value="D-isomer_DH_CS1"/>
</dbReference>
<proteinExistence type="inferred from homology"/>
<sequence length="316" mass="36486">MEDKKQMKKIGILESENFSTLVLHNLSKYFQIEFYDEKCTLKTFIEDKSVIFVRLKYQITAELIQNSMIEFICSPTTGLNHIDKSLHNKVICLKNEFEFLDTIRATPEHSFGLAVALLRNYKDAFLSIYNTEWNREKYKGFELYQNTIGIIGFGRVGKLLCQYYTAFGAKVYYYDIDSTIQSKIATCCISIEDVISKSNIIHLCANYTDENREMIDAKYFHLMEKKYFINTARGELINEDDLLDFISKGKFKGIAIDVISTETSQSNIADKLIQLSVDKNLIITPHISGATYTSMCRTEEFICQKLLEKLNYIEGS</sequence>
<dbReference type="InterPro" id="IPR050418">
    <property type="entry name" value="D-iso_2-hydroxyacid_DH_PdxB"/>
</dbReference>
<organism evidence="5 6">
    <name type="scientific">Coprobacillus cateniformis</name>
    <dbReference type="NCBI Taxonomy" id="100884"/>
    <lineage>
        <taxon>Bacteria</taxon>
        <taxon>Bacillati</taxon>
        <taxon>Bacillota</taxon>
        <taxon>Erysipelotrichia</taxon>
        <taxon>Erysipelotrichales</taxon>
        <taxon>Coprobacillaceae</taxon>
        <taxon>Coprobacillus</taxon>
    </lineage>
</organism>
<keyword evidence="6" id="KW-1185">Reference proteome</keyword>
<dbReference type="InterPro" id="IPR006140">
    <property type="entry name" value="D-isomer_DH_NAD-bd"/>
</dbReference>
<keyword evidence="3" id="KW-0520">NAD</keyword>
<dbReference type="PROSITE" id="PS00065">
    <property type="entry name" value="D_2_HYDROXYACID_DH_1"/>
    <property type="match status" value="1"/>
</dbReference>
<dbReference type="SUPFAM" id="SSF51735">
    <property type="entry name" value="NAD(P)-binding Rossmann-fold domains"/>
    <property type="match status" value="1"/>
</dbReference>
<dbReference type="PANTHER" id="PTHR43761:SF1">
    <property type="entry name" value="D-ISOMER SPECIFIC 2-HYDROXYACID DEHYDROGENASE CATALYTIC DOMAIN-CONTAINING PROTEIN-RELATED"/>
    <property type="match status" value="1"/>
</dbReference>
<accession>E7G9F0</accession>
<dbReference type="Pfam" id="PF02826">
    <property type="entry name" value="2-Hacid_dh_C"/>
    <property type="match status" value="1"/>
</dbReference>
<comment type="similarity">
    <text evidence="1">Belongs to the D-isomer specific 2-hydroxyacid dehydrogenase family.</text>
</comment>